<evidence type="ECO:0000256" key="1">
    <source>
        <dbReference type="SAM" id="MobiDB-lite"/>
    </source>
</evidence>
<evidence type="ECO:0000313" key="3">
    <source>
        <dbReference type="EMBL" id="KDP25586.1"/>
    </source>
</evidence>
<protein>
    <recommendedName>
        <fullName evidence="2">DUF7054 domain-containing protein</fullName>
    </recommendedName>
</protein>
<evidence type="ECO:0000313" key="4">
    <source>
        <dbReference type="Proteomes" id="UP000027138"/>
    </source>
</evidence>
<organism evidence="3 4">
    <name type="scientific">Jatropha curcas</name>
    <name type="common">Barbados nut</name>
    <dbReference type="NCBI Taxonomy" id="180498"/>
    <lineage>
        <taxon>Eukaryota</taxon>
        <taxon>Viridiplantae</taxon>
        <taxon>Streptophyta</taxon>
        <taxon>Embryophyta</taxon>
        <taxon>Tracheophyta</taxon>
        <taxon>Spermatophyta</taxon>
        <taxon>Magnoliopsida</taxon>
        <taxon>eudicotyledons</taxon>
        <taxon>Gunneridae</taxon>
        <taxon>Pentapetalae</taxon>
        <taxon>rosids</taxon>
        <taxon>fabids</taxon>
        <taxon>Malpighiales</taxon>
        <taxon>Euphorbiaceae</taxon>
        <taxon>Crotonoideae</taxon>
        <taxon>Jatropheae</taxon>
        <taxon>Jatropha</taxon>
    </lineage>
</organism>
<accession>A0A067JNM7</accession>
<reference evidence="3 4" key="1">
    <citation type="journal article" date="2014" name="PLoS ONE">
        <title>Global Analysis of Gene Expression Profiles in Physic Nut (Jatropha curcas L.) Seedlings Exposed to Salt Stress.</title>
        <authorList>
            <person name="Zhang L."/>
            <person name="Zhang C."/>
            <person name="Wu P."/>
            <person name="Chen Y."/>
            <person name="Li M."/>
            <person name="Jiang H."/>
            <person name="Wu G."/>
        </authorList>
    </citation>
    <scope>NUCLEOTIDE SEQUENCE [LARGE SCALE GENOMIC DNA]</scope>
    <source>
        <strain evidence="4">cv. GZQX0401</strain>
        <tissue evidence="3">Young leaves</tissue>
    </source>
</reference>
<dbReference type="PANTHER" id="PTHR33270:SF6">
    <property type="entry name" value="OS02G0448600 PROTEIN"/>
    <property type="match status" value="1"/>
</dbReference>
<dbReference type="PANTHER" id="PTHR33270">
    <property type="entry name" value="BNAC05G50380D PROTEIN"/>
    <property type="match status" value="1"/>
</dbReference>
<evidence type="ECO:0000259" key="2">
    <source>
        <dbReference type="Pfam" id="PF23156"/>
    </source>
</evidence>
<dbReference type="EMBL" id="KK914993">
    <property type="protein sequence ID" value="KDP25586.1"/>
    <property type="molecule type" value="Genomic_DNA"/>
</dbReference>
<sequence>MPERNPRRRVLPSGSRKIRPPHPSPSPTKRTPTPRLSFKQSKPIRILNRCSSEPVLWKNSGDVVGGSEYQQQESFYSDADGGSDLPRPHICIDVFDSSPSLMAFSPKRSEGYKKDAKVVVNITVEGSPGPLRTMVKLGSSVQDTIKLVVDKYCEEGRTPKLDKDATSSYELHHSYFSLQSLDKSELIGDIGSRSFYLRRSSSNRSSNGSSSHCISENVVVRENSPPPIPPPAFLLSNFLARKFGKIVRRTRKLCKVLVCWL</sequence>
<feature type="domain" description="DUF7054" evidence="2">
    <location>
        <begin position="114"/>
        <end position="198"/>
    </location>
</feature>
<feature type="compositionally biased region" description="Low complexity" evidence="1">
    <location>
        <begin position="27"/>
        <end position="37"/>
    </location>
</feature>
<dbReference type="InterPro" id="IPR055482">
    <property type="entry name" value="DUF7054"/>
</dbReference>
<dbReference type="Pfam" id="PF23156">
    <property type="entry name" value="DUF7054"/>
    <property type="match status" value="1"/>
</dbReference>
<gene>
    <name evidence="3" type="ORF">JCGZ_20742</name>
</gene>
<proteinExistence type="predicted"/>
<name>A0A067JNM7_JATCU</name>
<dbReference type="InterPro" id="IPR040358">
    <property type="entry name" value="At4g22758-like"/>
</dbReference>
<dbReference type="STRING" id="180498.A0A067JNM7"/>
<dbReference type="KEGG" id="jcu:105645946"/>
<keyword evidence="4" id="KW-1185">Reference proteome</keyword>
<feature type="region of interest" description="Disordered" evidence="1">
    <location>
        <begin position="1"/>
        <end position="40"/>
    </location>
</feature>
<dbReference type="OrthoDB" id="1885101at2759"/>
<dbReference type="AlphaFoldDB" id="A0A067JNM7"/>
<feature type="compositionally biased region" description="Basic residues" evidence="1">
    <location>
        <begin position="1"/>
        <end position="20"/>
    </location>
</feature>
<dbReference type="Proteomes" id="UP000027138">
    <property type="component" value="Unassembled WGS sequence"/>
</dbReference>